<feature type="domain" description="Ribosomal RNA small subunit methyltransferase E methyltransferase" evidence="13">
    <location>
        <begin position="85"/>
        <end position="250"/>
    </location>
</feature>
<evidence type="ECO:0000256" key="8">
    <source>
        <dbReference type="ARBA" id="ARBA00022679"/>
    </source>
</evidence>
<dbReference type="InterPro" id="IPR029028">
    <property type="entry name" value="Alpha/beta_knot_MTases"/>
</dbReference>
<evidence type="ECO:0000256" key="10">
    <source>
        <dbReference type="ARBA" id="ARBA00025699"/>
    </source>
</evidence>
<dbReference type="NCBIfam" id="NF008693">
    <property type="entry name" value="PRK11713.2-3"/>
    <property type="match status" value="1"/>
</dbReference>
<dbReference type="GO" id="GO:0070042">
    <property type="term" value="F:rRNA (uridine-N3-)-methyltransferase activity"/>
    <property type="evidence" value="ECO:0007669"/>
    <property type="project" value="TreeGrafter"/>
</dbReference>
<keyword evidence="7 12" id="KW-0489">Methyltransferase</keyword>
<dbReference type="EMBL" id="CP006018">
    <property type="protein sequence ID" value="AIC91965.1"/>
    <property type="molecule type" value="Genomic_DNA"/>
</dbReference>
<evidence type="ECO:0000256" key="6">
    <source>
        <dbReference type="ARBA" id="ARBA00022552"/>
    </source>
</evidence>
<sequence>MTAPLFLLDPQQDDTPLASDELHTGWKLELPPRIRRHAIQSMRLTEGNELQLSDGHGLRLQAIIRDASTGLVEVTAVGRESGPRVSLVLVQALAKGGHDESAIDMATQIGVDAVRPWQADRSIAKWKEGRTDRKWRQVLDAATEQSRRAITPELLQAMTSRSLIQDCREAAARGDLTVVLHQDATMAWRDVEAQVADMAEGGSVRVVIGPEGGISMMEVQAMIEAGAVATALGTNIMRASTAGPVALSLLAGALGRWEG</sequence>
<evidence type="ECO:0000313" key="16">
    <source>
        <dbReference type="Proteomes" id="UP000028569"/>
    </source>
</evidence>
<evidence type="ECO:0000256" key="7">
    <source>
        <dbReference type="ARBA" id="ARBA00022603"/>
    </source>
</evidence>
<dbReference type="Gene3D" id="3.40.1280.10">
    <property type="match status" value="1"/>
</dbReference>
<evidence type="ECO:0000256" key="1">
    <source>
        <dbReference type="ARBA" id="ARBA00004496"/>
    </source>
</evidence>
<evidence type="ECO:0000256" key="4">
    <source>
        <dbReference type="ARBA" id="ARBA00013673"/>
    </source>
</evidence>
<dbReference type="InterPro" id="IPR046887">
    <property type="entry name" value="RsmE_PUA-like"/>
</dbReference>
<evidence type="ECO:0000313" key="15">
    <source>
        <dbReference type="EMBL" id="AIC91965.1"/>
    </source>
</evidence>
<dbReference type="PIRSF" id="PIRSF015601">
    <property type="entry name" value="MTase_slr0722"/>
    <property type="match status" value="1"/>
</dbReference>
<evidence type="ECO:0000256" key="3">
    <source>
        <dbReference type="ARBA" id="ARBA00012328"/>
    </source>
</evidence>
<organism evidence="15 16">
    <name type="scientific">Bifidobacterium [indicum] DSM 20214 = LMG 11587</name>
    <dbReference type="NCBI Taxonomy" id="1341694"/>
    <lineage>
        <taxon>Bacteria</taxon>
        <taxon>Bacillati</taxon>
        <taxon>Actinomycetota</taxon>
        <taxon>Actinomycetes</taxon>
        <taxon>Bifidobacteriales</taxon>
        <taxon>Bifidobacteriaceae</taxon>
        <taxon>Bifidobacterium</taxon>
    </lineage>
</organism>
<comment type="function">
    <text evidence="10 12">Specifically methylates the N3 position of the uracil ring of uridine 1498 (m3U1498) in 16S rRNA. Acts on the fully assembled 30S ribosomal subunit.</text>
</comment>
<dbReference type="NCBIfam" id="TIGR00046">
    <property type="entry name" value="RsmE family RNA methyltransferase"/>
    <property type="match status" value="1"/>
</dbReference>
<dbReference type="PANTHER" id="PTHR30027">
    <property type="entry name" value="RIBOSOMAL RNA SMALL SUBUNIT METHYLTRANSFERASE E"/>
    <property type="match status" value="1"/>
</dbReference>
<reference evidence="15 16" key="1">
    <citation type="journal article" date="2014" name="Appl. Environ. Microbiol.">
        <title>Genomic encyclopedia of type strains of the genus Bifidobacterium.</title>
        <authorList>
            <person name="Milani C."/>
            <person name="Lugli G.A."/>
            <person name="Duranti S."/>
            <person name="Turroni F."/>
            <person name="Bottacini F."/>
            <person name="Mangifesta M."/>
            <person name="Sanchez B."/>
            <person name="Viappiani A."/>
            <person name="Mancabelli L."/>
            <person name="Taminiau B."/>
            <person name="Delcenserie V."/>
            <person name="Barrangou R."/>
            <person name="Margolles A."/>
            <person name="van Sinderen D."/>
            <person name="Ventura M."/>
        </authorList>
    </citation>
    <scope>NUCLEOTIDE SEQUENCE [LARGE SCALE GENOMIC DNA]</scope>
    <source>
        <strain evidence="15 16">LMG 11587</strain>
    </source>
</reference>
<dbReference type="EC" id="2.1.1.193" evidence="3 12"/>
<feature type="domain" description="Ribosomal RNA small subunit methyltransferase E PUA-like" evidence="14">
    <location>
        <begin position="35"/>
        <end position="75"/>
    </location>
</feature>
<evidence type="ECO:0000256" key="9">
    <source>
        <dbReference type="ARBA" id="ARBA00022691"/>
    </source>
</evidence>
<dbReference type="OrthoDB" id="9808126at2"/>
<dbReference type="AlphaFoldDB" id="A0A087VU40"/>
<proteinExistence type="inferred from homology"/>
<dbReference type="GO" id="GO:0005737">
    <property type="term" value="C:cytoplasm"/>
    <property type="evidence" value="ECO:0007669"/>
    <property type="project" value="UniProtKB-SubCell"/>
</dbReference>
<dbReference type="Proteomes" id="UP000028569">
    <property type="component" value="Chromosome"/>
</dbReference>
<keyword evidence="16" id="KW-1185">Reference proteome</keyword>
<dbReference type="InterPro" id="IPR029026">
    <property type="entry name" value="tRNA_m1G_MTases_N"/>
</dbReference>
<evidence type="ECO:0000256" key="5">
    <source>
        <dbReference type="ARBA" id="ARBA00022490"/>
    </source>
</evidence>
<dbReference type="SUPFAM" id="SSF75217">
    <property type="entry name" value="alpha/beta knot"/>
    <property type="match status" value="1"/>
</dbReference>
<keyword evidence="8 12" id="KW-0808">Transferase</keyword>
<dbReference type="Pfam" id="PF04452">
    <property type="entry name" value="Methyltrans_RNA"/>
    <property type="match status" value="1"/>
</dbReference>
<comment type="catalytic activity">
    <reaction evidence="11 12">
        <text>uridine(1498) in 16S rRNA + S-adenosyl-L-methionine = N(3)-methyluridine(1498) in 16S rRNA + S-adenosyl-L-homocysteine + H(+)</text>
        <dbReference type="Rhea" id="RHEA:42920"/>
        <dbReference type="Rhea" id="RHEA-COMP:10283"/>
        <dbReference type="Rhea" id="RHEA-COMP:10284"/>
        <dbReference type="ChEBI" id="CHEBI:15378"/>
        <dbReference type="ChEBI" id="CHEBI:57856"/>
        <dbReference type="ChEBI" id="CHEBI:59789"/>
        <dbReference type="ChEBI" id="CHEBI:65315"/>
        <dbReference type="ChEBI" id="CHEBI:74502"/>
        <dbReference type="EC" id="2.1.1.193"/>
    </reaction>
</comment>
<dbReference type="Pfam" id="PF20260">
    <property type="entry name" value="PUA_4"/>
    <property type="match status" value="1"/>
</dbReference>
<dbReference type="InterPro" id="IPR046886">
    <property type="entry name" value="RsmE_MTase_dom"/>
</dbReference>
<evidence type="ECO:0000259" key="14">
    <source>
        <dbReference type="Pfam" id="PF20260"/>
    </source>
</evidence>
<evidence type="ECO:0000256" key="2">
    <source>
        <dbReference type="ARBA" id="ARBA00005528"/>
    </source>
</evidence>
<gene>
    <name evidence="15" type="ORF">BINDI_0690</name>
</gene>
<comment type="similarity">
    <text evidence="2 12">Belongs to the RNA methyltransferase RsmE family.</text>
</comment>
<dbReference type="RefSeq" id="WP_033490142.1">
    <property type="nucleotide sequence ID" value="NZ_CP006018.1"/>
</dbReference>
<evidence type="ECO:0000256" key="12">
    <source>
        <dbReference type="PIRNR" id="PIRNR015601"/>
    </source>
</evidence>
<dbReference type="GO" id="GO:0070475">
    <property type="term" value="P:rRNA base methylation"/>
    <property type="evidence" value="ECO:0007669"/>
    <property type="project" value="TreeGrafter"/>
</dbReference>
<dbReference type="HOGENOM" id="CLU_067442_2_0_11"/>
<keyword evidence="9 12" id="KW-0949">S-adenosyl-L-methionine</keyword>
<dbReference type="SUPFAM" id="SSF88697">
    <property type="entry name" value="PUA domain-like"/>
    <property type="match status" value="1"/>
</dbReference>
<dbReference type="KEGG" id="bii:BINDI_0690"/>
<dbReference type="InterPro" id="IPR006700">
    <property type="entry name" value="RsmE"/>
</dbReference>
<accession>A0A087VU40</accession>
<dbReference type="PANTHER" id="PTHR30027:SF3">
    <property type="entry name" value="16S RRNA (URACIL(1498)-N(3))-METHYLTRANSFERASE"/>
    <property type="match status" value="1"/>
</dbReference>
<keyword evidence="5 12" id="KW-0963">Cytoplasm</keyword>
<evidence type="ECO:0000259" key="13">
    <source>
        <dbReference type="Pfam" id="PF04452"/>
    </source>
</evidence>
<dbReference type="CDD" id="cd18084">
    <property type="entry name" value="RsmE-like"/>
    <property type="match status" value="1"/>
</dbReference>
<comment type="subcellular location">
    <subcellularLocation>
        <location evidence="1 12">Cytoplasm</location>
    </subcellularLocation>
</comment>
<name>A0A087VU40_9BIFI</name>
<protein>
    <recommendedName>
        <fullName evidence="4 12">Ribosomal RNA small subunit methyltransferase E</fullName>
        <ecNumber evidence="3 12">2.1.1.193</ecNumber>
    </recommendedName>
</protein>
<keyword evidence="6 12" id="KW-0698">rRNA processing</keyword>
<dbReference type="Gene3D" id="2.40.240.20">
    <property type="entry name" value="Hypothetical PUA domain-like, domain 1"/>
    <property type="match status" value="1"/>
</dbReference>
<evidence type="ECO:0000256" key="11">
    <source>
        <dbReference type="ARBA" id="ARBA00047944"/>
    </source>
</evidence>
<dbReference type="InterPro" id="IPR015947">
    <property type="entry name" value="PUA-like_sf"/>
</dbReference>